<feature type="compositionally biased region" description="Basic and acidic residues" evidence="1">
    <location>
        <begin position="21"/>
        <end position="35"/>
    </location>
</feature>
<accession>A0A1G2BTZ3</accession>
<dbReference type="AlphaFoldDB" id="A0A1G2BTZ3"/>
<sequence length="66" mass="7522">MPIENMSPREDAPDSNYEGDPGPRPDRKNELEAKRIGGLRLTPAEETELERLRAESEMPWKKDGSQ</sequence>
<dbReference type="Proteomes" id="UP000177349">
    <property type="component" value="Unassembled WGS sequence"/>
</dbReference>
<dbReference type="EMBL" id="MHKN01000035">
    <property type="protein sequence ID" value="OGY91717.1"/>
    <property type="molecule type" value="Genomic_DNA"/>
</dbReference>
<protein>
    <submittedName>
        <fullName evidence="2">Uncharacterized protein</fullName>
    </submittedName>
</protein>
<feature type="region of interest" description="Disordered" evidence="1">
    <location>
        <begin position="1"/>
        <end position="66"/>
    </location>
</feature>
<feature type="compositionally biased region" description="Basic and acidic residues" evidence="1">
    <location>
        <begin position="49"/>
        <end position="66"/>
    </location>
</feature>
<reference evidence="2 3" key="1">
    <citation type="journal article" date="2016" name="Nat. Commun.">
        <title>Thousands of microbial genomes shed light on interconnected biogeochemical processes in an aquifer system.</title>
        <authorList>
            <person name="Anantharaman K."/>
            <person name="Brown C.T."/>
            <person name="Hug L.A."/>
            <person name="Sharon I."/>
            <person name="Castelle C.J."/>
            <person name="Probst A.J."/>
            <person name="Thomas B.C."/>
            <person name="Singh A."/>
            <person name="Wilkins M.J."/>
            <person name="Karaoz U."/>
            <person name="Brodie E.L."/>
            <person name="Williams K.H."/>
            <person name="Hubbard S.S."/>
            <person name="Banfield J.F."/>
        </authorList>
    </citation>
    <scope>NUCLEOTIDE SEQUENCE [LARGE SCALE GENOMIC DNA]</scope>
</reference>
<proteinExistence type="predicted"/>
<organism evidence="2 3">
    <name type="scientific">Candidatus Komeilibacteria bacterium RIFCSPLOWO2_01_FULL_53_11</name>
    <dbReference type="NCBI Taxonomy" id="1798552"/>
    <lineage>
        <taxon>Bacteria</taxon>
        <taxon>Candidatus Komeiliibacteriota</taxon>
    </lineage>
</organism>
<evidence type="ECO:0000313" key="2">
    <source>
        <dbReference type="EMBL" id="OGY91717.1"/>
    </source>
</evidence>
<name>A0A1G2BTZ3_9BACT</name>
<evidence type="ECO:0000313" key="3">
    <source>
        <dbReference type="Proteomes" id="UP000177349"/>
    </source>
</evidence>
<gene>
    <name evidence="2" type="ORF">A3B31_02270</name>
</gene>
<comment type="caution">
    <text evidence="2">The sequence shown here is derived from an EMBL/GenBank/DDBJ whole genome shotgun (WGS) entry which is preliminary data.</text>
</comment>
<evidence type="ECO:0000256" key="1">
    <source>
        <dbReference type="SAM" id="MobiDB-lite"/>
    </source>
</evidence>